<accession>A0ABS0I6Z9</accession>
<dbReference type="EMBL" id="JADQDM010000007">
    <property type="protein sequence ID" value="MBF9222332.1"/>
    <property type="molecule type" value="Genomic_DNA"/>
</dbReference>
<reference evidence="1 2" key="1">
    <citation type="submission" date="2020-11" db="EMBL/GenBank/DDBJ databases">
        <authorList>
            <person name="Kim M.K."/>
        </authorList>
    </citation>
    <scope>NUCLEOTIDE SEQUENCE [LARGE SCALE GENOMIC DNA]</scope>
    <source>
        <strain evidence="1 2">BT662</strain>
    </source>
</reference>
<sequence>MMNLREELLREHSARQTRRLTDYACAHPAQLAELLQLFWYGTPRERQLAADVLGWAGQRKPKWLLPHLPGLLAAGQPGQGQHPAIRRAVARVLQFVPVPEDWQALAFDTCLGMLTNATEPVATKAYAMSAAARLAAPYPELVQEVLTASENLLSTTRSAALHGRAARELPKLRNVLREVLPD</sequence>
<name>A0ABS0I6Z9_9BACT</name>
<comment type="caution">
    <text evidence="1">The sequence shown here is derived from an EMBL/GenBank/DDBJ whole genome shotgun (WGS) entry which is preliminary data.</text>
</comment>
<dbReference type="Proteomes" id="UP000618931">
    <property type="component" value="Unassembled WGS sequence"/>
</dbReference>
<evidence type="ECO:0008006" key="3">
    <source>
        <dbReference type="Google" id="ProtNLM"/>
    </source>
</evidence>
<proteinExistence type="predicted"/>
<protein>
    <recommendedName>
        <fullName evidence="3">HEAT repeat domain-containing protein</fullName>
    </recommendedName>
</protein>
<organism evidence="1 2">
    <name type="scientific">Hymenobacter ruricola</name>
    <dbReference type="NCBI Taxonomy" id="2791023"/>
    <lineage>
        <taxon>Bacteria</taxon>
        <taxon>Pseudomonadati</taxon>
        <taxon>Bacteroidota</taxon>
        <taxon>Cytophagia</taxon>
        <taxon>Cytophagales</taxon>
        <taxon>Hymenobacteraceae</taxon>
        <taxon>Hymenobacter</taxon>
    </lineage>
</organism>
<evidence type="ECO:0000313" key="1">
    <source>
        <dbReference type="EMBL" id="MBF9222332.1"/>
    </source>
</evidence>
<evidence type="ECO:0000313" key="2">
    <source>
        <dbReference type="Proteomes" id="UP000618931"/>
    </source>
</evidence>
<keyword evidence="2" id="KW-1185">Reference proteome</keyword>
<dbReference type="RefSeq" id="WP_196293776.1">
    <property type="nucleotide sequence ID" value="NZ_JADQDM010000007.1"/>
</dbReference>
<gene>
    <name evidence="1" type="ORF">I2H31_14595</name>
</gene>